<name>C3X5X2_9BURK</name>
<dbReference type="AlphaFoldDB" id="C3X5X2"/>
<keyword evidence="2 6" id="KW-0698">rRNA processing</keyword>
<dbReference type="RefSeq" id="WP_020994657.1">
    <property type="nucleotide sequence ID" value="NZ_CABMNL010000001.1"/>
</dbReference>
<protein>
    <recommendedName>
        <fullName evidence="6">Ribosomal RNA small subunit methyltransferase G</fullName>
        <ecNumber evidence="6">2.1.1.170</ecNumber>
    </recommendedName>
    <alternativeName>
        <fullName evidence="6">16S rRNA 7-methylguanosine methyltransferase</fullName>
        <shortName evidence="6">16S rRNA m7G methyltransferase</shortName>
    </alternativeName>
</protein>
<evidence type="ECO:0000313" key="7">
    <source>
        <dbReference type="EMBL" id="EEO28608.2"/>
    </source>
</evidence>
<dbReference type="Pfam" id="PF02527">
    <property type="entry name" value="GidB"/>
    <property type="match status" value="1"/>
</dbReference>
<organism evidence="7 8">
    <name type="scientific">Oxalobacter paraformigenes</name>
    <dbReference type="NCBI Taxonomy" id="556268"/>
    <lineage>
        <taxon>Bacteria</taxon>
        <taxon>Pseudomonadati</taxon>
        <taxon>Pseudomonadota</taxon>
        <taxon>Betaproteobacteria</taxon>
        <taxon>Burkholderiales</taxon>
        <taxon>Oxalobacteraceae</taxon>
        <taxon>Oxalobacter</taxon>
    </lineage>
</organism>
<keyword evidence="1 6" id="KW-0963">Cytoplasm</keyword>
<evidence type="ECO:0000256" key="4">
    <source>
        <dbReference type="ARBA" id="ARBA00022679"/>
    </source>
</evidence>
<dbReference type="GO" id="GO:0005829">
    <property type="term" value="C:cytosol"/>
    <property type="evidence" value="ECO:0007669"/>
    <property type="project" value="TreeGrafter"/>
</dbReference>
<dbReference type="PANTHER" id="PTHR31760:SF0">
    <property type="entry name" value="S-ADENOSYL-L-METHIONINE-DEPENDENT METHYLTRANSFERASES SUPERFAMILY PROTEIN"/>
    <property type="match status" value="1"/>
</dbReference>
<proteinExistence type="inferred from homology"/>
<comment type="catalytic activity">
    <reaction evidence="6">
        <text>guanosine(527) in 16S rRNA + S-adenosyl-L-methionine = N(7)-methylguanosine(527) in 16S rRNA + S-adenosyl-L-homocysteine</text>
        <dbReference type="Rhea" id="RHEA:42732"/>
        <dbReference type="Rhea" id="RHEA-COMP:10209"/>
        <dbReference type="Rhea" id="RHEA-COMP:10210"/>
        <dbReference type="ChEBI" id="CHEBI:57856"/>
        <dbReference type="ChEBI" id="CHEBI:59789"/>
        <dbReference type="ChEBI" id="CHEBI:74269"/>
        <dbReference type="ChEBI" id="CHEBI:74480"/>
        <dbReference type="EC" id="2.1.1.170"/>
    </reaction>
</comment>
<dbReference type="PIRSF" id="PIRSF003078">
    <property type="entry name" value="GidB"/>
    <property type="match status" value="1"/>
</dbReference>
<dbReference type="EC" id="2.1.1.170" evidence="6"/>
<feature type="binding site" evidence="6">
    <location>
        <position position="87"/>
    </location>
    <ligand>
        <name>S-adenosyl-L-methionine</name>
        <dbReference type="ChEBI" id="CHEBI:59789"/>
    </ligand>
</feature>
<dbReference type="Proteomes" id="UP000003973">
    <property type="component" value="Unassembled WGS sequence"/>
</dbReference>
<sequence>MPKNNNNLPDEKEIRFLLEKGARELGISLGDNQLNKLSTYLVLLSKWNAIYNLTAIRDWRAMLTHHLMDSLSIVPFLLECKNLLDVGSGGGLPGLILAIAYPELKVTLIDIVHKKTAFMNQVKIELALKNVTVCTGRVEELFVDKKFDVIVSRAFSSLSDFVSLSGHLLDENGRFYAMKGLIPEEEISNLDPGWKVSKIEPLKVPCLEAQRHLIVMAKKPTGSPDANN</sequence>
<comment type="function">
    <text evidence="6">Specifically methylates the N7 position of guanine in position 527 of 16S rRNA.</text>
</comment>
<comment type="caution">
    <text evidence="6">Lacks conserved residue(s) required for the propagation of feature annotation.</text>
</comment>
<keyword evidence="3 6" id="KW-0489">Methyltransferase</keyword>
<dbReference type="NCBIfam" id="TIGR00138">
    <property type="entry name" value="rsmG_gidB"/>
    <property type="match status" value="1"/>
</dbReference>
<evidence type="ECO:0000256" key="1">
    <source>
        <dbReference type="ARBA" id="ARBA00022490"/>
    </source>
</evidence>
<comment type="subcellular location">
    <subcellularLocation>
        <location evidence="6">Cytoplasm</location>
    </subcellularLocation>
</comment>
<dbReference type="EMBL" id="ACDP02000001">
    <property type="protein sequence ID" value="EEO28608.2"/>
    <property type="molecule type" value="Genomic_DNA"/>
</dbReference>
<dbReference type="InterPro" id="IPR029063">
    <property type="entry name" value="SAM-dependent_MTases_sf"/>
</dbReference>
<dbReference type="GO" id="GO:0070043">
    <property type="term" value="F:rRNA (guanine-N7-)-methyltransferase activity"/>
    <property type="evidence" value="ECO:0007669"/>
    <property type="project" value="UniProtKB-UniRule"/>
</dbReference>
<evidence type="ECO:0000256" key="2">
    <source>
        <dbReference type="ARBA" id="ARBA00022552"/>
    </source>
</evidence>
<dbReference type="eggNOG" id="COG0357">
    <property type="taxonomic scope" value="Bacteria"/>
</dbReference>
<dbReference type="HAMAP" id="MF_00074">
    <property type="entry name" value="16SrRNA_methyltr_G"/>
    <property type="match status" value="1"/>
</dbReference>
<dbReference type="SUPFAM" id="SSF53335">
    <property type="entry name" value="S-adenosyl-L-methionine-dependent methyltransferases"/>
    <property type="match status" value="1"/>
</dbReference>
<feature type="binding site" evidence="6">
    <location>
        <position position="92"/>
    </location>
    <ligand>
        <name>S-adenosyl-L-methionine</name>
        <dbReference type="ChEBI" id="CHEBI:59789"/>
    </ligand>
</feature>
<evidence type="ECO:0000256" key="3">
    <source>
        <dbReference type="ARBA" id="ARBA00022603"/>
    </source>
</evidence>
<accession>C3X5X2</accession>
<comment type="similarity">
    <text evidence="6">Belongs to the methyltransferase superfamily. RNA methyltransferase RsmG family.</text>
</comment>
<dbReference type="InterPro" id="IPR003682">
    <property type="entry name" value="rRNA_ssu_MeTfrase_G"/>
</dbReference>
<dbReference type="PANTHER" id="PTHR31760">
    <property type="entry name" value="S-ADENOSYL-L-METHIONINE-DEPENDENT METHYLTRANSFERASES SUPERFAMILY PROTEIN"/>
    <property type="match status" value="1"/>
</dbReference>
<evidence type="ECO:0000256" key="6">
    <source>
        <dbReference type="HAMAP-Rule" id="MF_00074"/>
    </source>
</evidence>
<keyword evidence="5 6" id="KW-0949">S-adenosyl-L-methionine</keyword>
<dbReference type="CDD" id="cd02440">
    <property type="entry name" value="AdoMet_MTases"/>
    <property type="match status" value="1"/>
</dbReference>
<dbReference type="Gene3D" id="3.40.50.150">
    <property type="entry name" value="Vaccinia Virus protein VP39"/>
    <property type="match status" value="1"/>
</dbReference>
<evidence type="ECO:0000313" key="8">
    <source>
        <dbReference type="Proteomes" id="UP000003973"/>
    </source>
</evidence>
<gene>
    <name evidence="6" type="primary">rsmG</name>
    <name evidence="7" type="ORF">OFAG_01761</name>
</gene>
<keyword evidence="8" id="KW-1185">Reference proteome</keyword>
<evidence type="ECO:0000256" key="5">
    <source>
        <dbReference type="ARBA" id="ARBA00022691"/>
    </source>
</evidence>
<feature type="binding site" evidence="6">
    <location>
        <position position="153"/>
    </location>
    <ligand>
        <name>S-adenosyl-L-methionine</name>
        <dbReference type="ChEBI" id="CHEBI:59789"/>
    </ligand>
</feature>
<keyword evidence="4 6" id="KW-0808">Transferase</keyword>
<comment type="caution">
    <text evidence="7">The sequence shown here is derived from an EMBL/GenBank/DDBJ whole genome shotgun (WGS) entry which is preliminary data.</text>
</comment>
<dbReference type="HOGENOM" id="CLU_065341_2_2_4"/>
<feature type="binding site" evidence="6">
    <location>
        <begin position="138"/>
        <end position="139"/>
    </location>
    <ligand>
        <name>S-adenosyl-L-methionine</name>
        <dbReference type="ChEBI" id="CHEBI:59789"/>
    </ligand>
</feature>
<reference evidence="7" key="1">
    <citation type="submission" date="2011-10" db="EMBL/GenBank/DDBJ databases">
        <title>The Genome Sequence of Oxalobacter formigenes HOxBLS.</title>
        <authorList>
            <consortium name="The Broad Institute Genome Sequencing Platform"/>
            <person name="Earl A."/>
            <person name="Ward D."/>
            <person name="Feldgarden M."/>
            <person name="Gevers D."/>
            <person name="Allison M.J."/>
            <person name="Humphrey S."/>
            <person name="Young S.K."/>
            <person name="Zeng Q."/>
            <person name="Gargeya S."/>
            <person name="Fitzgerald M."/>
            <person name="Haas B."/>
            <person name="Abouelleil A."/>
            <person name="Alvarado L."/>
            <person name="Arachchi H.M."/>
            <person name="Berlin A."/>
            <person name="Brown A."/>
            <person name="Chapman S.B."/>
            <person name="Chen Z."/>
            <person name="Dunbar C."/>
            <person name="Freedman E."/>
            <person name="Gearin G."/>
            <person name="Goldberg J."/>
            <person name="Griggs A."/>
            <person name="Gujja S."/>
            <person name="Heiman D."/>
            <person name="Howarth C."/>
            <person name="Larson L."/>
            <person name="Lui A."/>
            <person name="MacDonald P.J.P."/>
            <person name="Montmayeur A."/>
            <person name="Murphy C."/>
            <person name="Neiman D."/>
            <person name="Pearson M."/>
            <person name="Priest M."/>
            <person name="Roberts A."/>
            <person name="Saif S."/>
            <person name="Shea T."/>
            <person name="Shenoy N."/>
            <person name="Sisk P."/>
            <person name="Stolte C."/>
            <person name="Sykes S."/>
            <person name="Wortman J."/>
            <person name="Nusbaum C."/>
            <person name="Birren B."/>
        </authorList>
    </citation>
    <scope>NUCLEOTIDE SEQUENCE [LARGE SCALE GENOMIC DNA]</scope>
    <source>
        <strain evidence="7">HOxBLS</strain>
    </source>
</reference>